<organism evidence="3 4">
    <name type="scientific">Arsenicicoccus cauae</name>
    <dbReference type="NCBI Taxonomy" id="2663847"/>
    <lineage>
        <taxon>Bacteria</taxon>
        <taxon>Bacillati</taxon>
        <taxon>Actinomycetota</taxon>
        <taxon>Actinomycetes</taxon>
        <taxon>Micrococcales</taxon>
        <taxon>Intrasporangiaceae</taxon>
        <taxon>Arsenicicoccus</taxon>
    </lineage>
</organism>
<reference evidence="3 4" key="1">
    <citation type="submission" date="2019-11" db="EMBL/GenBank/DDBJ databases">
        <title>Whole genome sequencing identifies a novel species of the genus Arsenicicoccus isolated from human blood.</title>
        <authorList>
            <person name="Jeong J.H."/>
            <person name="Kweon O.J."/>
            <person name="Kim H.R."/>
            <person name="Kim T.-H."/>
            <person name="Ha S.-M."/>
            <person name="Lee M.-K."/>
        </authorList>
    </citation>
    <scope>NUCLEOTIDE SEQUENCE [LARGE SCALE GENOMIC DNA]</scope>
    <source>
        <strain evidence="3 4">MKL-02</strain>
    </source>
</reference>
<dbReference type="InterPro" id="IPR025568">
    <property type="entry name" value="DUF4334"/>
</dbReference>
<accession>A0A6I3IFK8</accession>
<sequence>MESIDQLERGTDLGTALAAYDRMAPVPVAQLRGWWRGAEIPTGHPLGGALTAYGWWGKWFAGPEDAHPLVFRTQGGRRYEVDPGRLPLAVGLQVPPLLRGRMTAKAFRVVSPALRTRRPRGRLRMLEHRGVVTASLVYDHQPIVDSFRGVDADTLVGVMDLRGMPPYLFTLRRTSDIVESSTIL</sequence>
<protein>
    <submittedName>
        <fullName evidence="3">DUF4334 domain-containing protein</fullName>
    </submittedName>
</protein>
<dbReference type="AlphaFoldDB" id="A0A6I3IFK8"/>
<dbReference type="RefSeq" id="WP_154593773.1">
    <property type="nucleotide sequence ID" value="NZ_CP171001.1"/>
</dbReference>
<dbReference type="InterPro" id="IPR025951">
    <property type="entry name" value="GXWXG_dom"/>
</dbReference>
<feature type="domain" description="GXWXG" evidence="1">
    <location>
        <begin position="19"/>
        <end position="75"/>
    </location>
</feature>
<gene>
    <name evidence="3" type="ORF">GGG17_11070</name>
</gene>
<name>A0A6I3IFK8_9MICO</name>
<evidence type="ECO:0000259" key="2">
    <source>
        <dbReference type="Pfam" id="PF14232"/>
    </source>
</evidence>
<dbReference type="Pfam" id="PF14232">
    <property type="entry name" value="DUF4334"/>
    <property type="match status" value="1"/>
</dbReference>
<dbReference type="Gene3D" id="2.40.128.580">
    <property type="entry name" value="GXWXG domain"/>
    <property type="match status" value="1"/>
</dbReference>
<dbReference type="Proteomes" id="UP000431092">
    <property type="component" value="Unassembled WGS sequence"/>
</dbReference>
<comment type="caution">
    <text evidence="3">The sequence shown here is derived from an EMBL/GenBank/DDBJ whole genome shotgun (WGS) entry which is preliminary data.</text>
</comment>
<feature type="domain" description="DUF4334" evidence="2">
    <location>
        <begin position="120"/>
        <end position="173"/>
    </location>
</feature>
<evidence type="ECO:0000259" key="1">
    <source>
        <dbReference type="Pfam" id="PF14231"/>
    </source>
</evidence>
<dbReference type="Pfam" id="PF14231">
    <property type="entry name" value="GXWXG"/>
    <property type="match status" value="1"/>
</dbReference>
<dbReference type="EMBL" id="WLVL01000039">
    <property type="protein sequence ID" value="MTB72497.1"/>
    <property type="molecule type" value="Genomic_DNA"/>
</dbReference>
<evidence type="ECO:0000313" key="3">
    <source>
        <dbReference type="EMBL" id="MTB72497.1"/>
    </source>
</evidence>
<evidence type="ECO:0000313" key="4">
    <source>
        <dbReference type="Proteomes" id="UP000431092"/>
    </source>
</evidence>
<proteinExistence type="predicted"/>
<keyword evidence="4" id="KW-1185">Reference proteome</keyword>